<gene>
    <name evidence="1" type="ORF">XNOV1_A029796</name>
</gene>
<keyword evidence="2" id="KW-1185">Reference proteome</keyword>
<organism evidence="1 2">
    <name type="scientific">Xyrichtys novacula</name>
    <name type="common">Pearly razorfish</name>
    <name type="synonym">Hemipteronotus novacula</name>
    <dbReference type="NCBI Taxonomy" id="13765"/>
    <lineage>
        <taxon>Eukaryota</taxon>
        <taxon>Metazoa</taxon>
        <taxon>Chordata</taxon>
        <taxon>Craniata</taxon>
        <taxon>Vertebrata</taxon>
        <taxon>Euteleostomi</taxon>
        <taxon>Actinopterygii</taxon>
        <taxon>Neopterygii</taxon>
        <taxon>Teleostei</taxon>
        <taxon>Neoteleostei</taxon>
        <taxon>Acanthomorphata</taxon>
        <taxon>Eupercaria</taxon>
        <taxon>Labriformes</taxon>
        <taxon>Labridae</taxon>
        <taxon>Xyrichtys</taxon>
    </lineage>
</organism>
<evidence type="ECO:0000313" key="2">
    <source>
        <dbReference type="Proteomes" id="UP001178508"/>
    </source>
</evidence>
<evidence type="ECO:0000313" key="1">
    <source>
        <dbReference type="EMBL" id="CAJ1080074.1"/>
    </source>
</evidence>
<dbReference type="Proteomes" id="UP001178508">
    <property type="component" value="Chromosome 19"/>
</dbReference>
<dbReference type="EMBL" id="OY660882">
    <property type="protein sequence ID" value="CAJ1080074.1"/>
    <property type="molecule type" value="Genomic_DNA"/>
</dbReference>
<proteinExistence type="predicted"/>
<protein>
    <submittedName>
        <fullName evidence="1">Uncharacterized protein LOC119774761</fullName>
    </submittedName>
</protein>
<accession>A0AAV1H445</accession>
<sequence length="54" mass="6406">MERSKLGLNIPYRDKLNDEERERYLSKIADIAGLDPYEHTVWSEDDFEILPPLN</sequence>
<name>A0AAV1H445_XYRNO</name>
<dbReference type="AlphaFoldDB" id="A0AAV1H445"/>
<reference evidence="1" key="1">
    <citation type="submission" date="2023-08" db="EMBL/GenBank/DDBJ databases">
        <authorList>
            <person name="Alioto T."/>
            <person name="Alioto T."/>
            <person name="Gomez Garrido J."/>
        </authorList>
    </citation>
    <scope>NUCLEOTIDE SEQUENCE</scope>
</reference>